<keyword evidence="1" id="KW-0732">Signal</keyword>
<feature type="signal peptide" evidence="1">
    <location>
        <begin position="1"/>
        <end position="24"/>
    </location>
</feature>
<dbReference type="InterPro" id="IPR011050">
    <property type="entry name" value="Pectin_lyase_fold/virulence"/>
</dbReference>
<organism evidence="2 3">
    <name type="scientific">Thalassomonas viridans</name>
    <dbReference type="NCBI Taxonomy" id="137584"/>
    <lineage>
        <taxon>Bacteria</taxon>
        <taxon>Pseudomonadati</taxon>
        <taxon>Pseudomonadota</taxon>
        <taxon>Gammaproteobacteria</taxon>
        <taxon>Alteromonadales</taxon>
        <taxon>Colwelliaceae</taxon>
        <taxon>Thalassomonas</taxon>
    </lineage>
</organism>
<reference evidence="2 3" key="2">
    <citation type="journal article" date="2022" name="Mar. Drugs">
        <title>Bioassay-Guided Fractionation Leads to the Detection of Cholic Acid Generated by the Rare Thalassomonas sp.</title>
        <authorList>
            <person name="Pheiffer F."/>
            <person name="Schneider Y.K."/>
            <person name="Hansen E.H."/>
            <person name="Andersen J.H."/>
            <person name="Isaksson J."/>
            <person name="Busche T."/>
            <person name="R C."/>
            <person name="Kalinowski J."/>
            <person name="Zyl L.V."/>
            <person name="Trindade M."/>
        </authorList>
    </citation>
    <scope>NUCLEOTIDE SEQUENCE [LARGE SCALE GENOMIC DNA]</scope>
    <source>
        <strain evidence="2 3">XOM25</strain>
    </source>
</reference>
<evidence type="ECO:0000313" key="3">
    <source>
        <dbReference type="Proteomes" id="UP000032352"/>
    </source>
</evidence>
<keyword evidence="3" id="KW-1185">Reference proteome</keyword>
<dbReference type="InterPro" id="IPR006626">
    <property type="entry name" value="PbH1"/>
</dbReference>
<reference evidence="2 3" key="1">
    <citation type="journal article" date="2015" name="Genome Announc.">
        <title>Draft Genome Sequences of Marine Isolates of Thalassomonas viridans and Thalassomonas actiniarum.</title>
        <authorList>
            <person name="Olonade I."/>
            <person name="van Zyl L.J."/>
            <person name="Trindade M."/>
        </authorList>
    </citation>
    <scope>NUCLEOTIDE SEQUENCE [LARGE SCALE GENOMIC DNA]</scope>
    <source>
        <strain evidence="2 3">XOM25</strain>
    </source>
</reference>
<dbReference type="RefSeq" id="WP_152647422.1">
    <property type="nucleotide sequence ID" value="NZ_CP059733.1"/>
</dbReference>
<dbReference type="AlphaFoldDB" id="A0AAE9YYV1"/>
<dbReference type="EMBL" id="CP059733">
    <property type="protein sequence ID" value="WDE02945.1"/>
    <property type="molecule type" value="Genomic_DNA"/>
</dbReference>
<evidence type="ECO:0000256" key="1">
    <source>
        <dbReference type="SAM" id="SignalP"/>
    </source>
</evidence>
<sequence>MMKHKVKCINLLVTSSLLAGGAMASEECGCDFTLPSSHYAFDGAEQGILPGQTLCLAAGERGPMKLINIHGTEAEPVVVKNCGGVVETTPYHYAITVQQSSHLKLSGTGDANNYYGIRLGGTLGIERRSSDIEVNNIEIYRADFAGIMAKTDPTCEPDTHAGNYTLANLNIHHNWIHNTEGGEGMYLGYTGAYRTLVCDGVEQRVYPHDLQGLRVQHNLVQNTAAEGIQANSLTQDTLISDNRVSLYGQDPFAAYQNNGIQIGGDHVALENNVIDTGSGNGVIAIGQDIRIKNNTILNAGSYGIFADNRPAPDTPMGQAGLPHQYINNTIIDSAQEGIRSYVRLTDGANLVWGNIMINDGSPNQYGAARFIHYLNNDVLRDEQNNHHIIRN</sequence>
<dbReference type="Proteomes" id="UP000032352">
    <property type="component" value="Chromosome"/>
</dbReference>
<evidence type="ECO:0000313" key="2">
    <source>
        <dbReference type="EMBL" id="WDE02945.1"/>
    </source>
</evidence>
<name>A0AAE9YYV1_9GAMM</name>
<dbReference type="SMART" id="SM00710">
    <property type="entry name" value="PbH1"/>
    <property type="match status" value="7"/>
</dbReference>
<accession>A0AAE9YYV1</accession>
<dbReference type="InterPro" id="IPR012334">
    <property type="entry name" value="Pectin_lyas_fold"/>
</dbReference>
<dbReference type="SUPFAM" id="SSF51126">
    <property type="entry name" value="Pectin lyase-like"/>
    <property type="match status" value="1"/>
</dbReference>
<gene>
    <name evidence="2" type="ORF">SG34_016005</name>
</gene>
<protein>
    <submittedName>
        <fullName evidence="2">Right-handed parallel beta-helix repeat-containing protein</fullName>
    </submittedName>
</protein>
<proteinExistence type="predicted"/>
<dbReference type="KEGG" id="tvd:SG34_016005"/>
<feature type="chain" id="PRO_5041952675" evidence="1">
    <location>
        <begin position="25"/>
        <end position="391"/>
    </location>
</feature>
<dbReference type="Gene3D" id="2.160.20.10">
    <property type="entry name" value="Single-stranded right-handed beta-helix, Pectin lyase-like"/>
    <property type="match status" value="1"/>
</dbReference>